<dbReference type="InterPro" id="IPR032710">
    <property type="entry name" value="NTF2-like_dom_sf"/>
</dbReference>
<dbReference type="SUPFAM" id="SSF54427">
    <property type="entry name" value="NTF2-like"/>
    <property type="match status" value="1"/>
</dbReference>
<dbReference type="InterPro" id="IPR027843">
    <property type="entry name" value="DUF4440"/>
</dbReference>
<protein>
    <recommendedName>
        <fullName evidence="3">DUF4440 domain-containing protein</fullName>
    </recommendedName>
</protein>
<accession>A0A6J4MKN1</accession>
<dbReference type="AlphaFoldDB" id="A0A6J4MKN1"/>
<dbReference type="Gene3D" id="3.10.450.50">
    <property type="match status" value="1"/>
</dbReference>
<evidence type="ECO:0000259" key="3">
    <source>
        <dbReference type="Pfam" id="PF14534"/>
    </source>
</evidence>
<feature type="chain" id="PRO_5026858582" description="DUF4440 domain-containing protein" evidence="2">
    <location>
        <begin position="45"/>
        <end position="275"/>
    </location>
</feature>
<sequence>MGRLSASVRRNTPHPTPNPRKPVMIRAAVSLVCLSLASSFGACAGTVPGARPGSTAADTAGALAAQRDWWRAFATADTAYLQAHTAQNFSLTLSSGQTFGRAAMLAQAASHVNGGRLAMQWSEESVRVAAPPLAVATTRVAESDGPTTATYRYLTVLERGGGPWRVAAAQSTRELVFSARVPVVQSGPLGDFAGGYRTPRGLVLRVEVRGAALAMVEPSGTEVPLEPIGPGIFEFRQLSPSNGMVRMVFTRDASGRVAGMTRLINGQATTFPRVP</sequence>
<evidence type="ECO:0000256" key="1">
    <source>
        <dbReference type="SAM" id="MobiDB-lite"/>
    </source>
</evidence>
<evidence type="ECO:0000256" key="2">
    <source>
        <dbReference type="SAM" id="SignalP"/>
    </source>
</evidence>
<feature type="domain" description="DUF4440" evidence="3">
    <location>
        <begin position="64"/>
        <end position="166"/>
    </location>
</feature>
<dbReference type="EMBL" id="CADCTV010000804">
    <property type="protein sequence ID" value="CAA9362309.1"/>
    <property type="molecule type" value="Genomic_DNA"/>
</dbReference>
<evidence type="ECO:0000313" key="4">
    <source>
        <dbReference type="EMBL" id="CAA9362309.1"/>
    </source>
</evidence>
<organism evidence="4">
    <name type="scientific">uncultured Gemmatimonadota bacterium</name>
    <dbReference type="NCBI Taxonomy" id="203437"/>
    <lineage>
        <taxon>Bacteria</taxon>
        <taxon>Pseudomonadati</taxon>
        <taxon>Gemmatimonadota</taxon>
        <taxon>environmental samples</taxon>
    </lineage>
</organism>
<dbReference type="Pfam" id="PF14534">
    <property type="entry name" value="DUF4440"/>
    <property type="match status" value="1"/>
</dbReference>
<feature type="region of interest" description="Disordered" evidence="1">
    <location>
        <begin position="1"/>
        <end position="22"/>
    </location>
</feature>
<feature type="signal peptide" evidence="2">
    <location>
        <begin position="1"/>
        <end position="44"/>
    </location>
</feature>
<gene>
    <name evidence="4" type="ORF">AVDCRST_MAG89-3826</name>
</gene>
<name>A0A6J4MKN1_9BACT</name>
<proteinExistence type="predicted"/>
<reference evidence="4" key="1">
    <citation type="submission" date="2020-02" db="EMBL/GenBank/DDBJ databases">
        <authorList>
            <person name="Meier V. D."/>
        </authorList>
    </citation>
    <scope>NUCLEOTIDE SEQUENCE</scope>
    <source>
        <strain evidence="4">AVDCRST_MAG89</strain>
    </source>
</reference>
<keyword evidence="2" id="KW-0732">Signal</keyword>